<sequence>MVNNYFTLVSTFAILYFMLEKYLQEIGLTDKEASIYLALLQVDNASVASMAQKTKIKRPTVYVVLESLLKKGLVSQVQIGKKTHYQAEPPERLETYVERRKIMLDEQSRRLKDIIPQIKSIQRETGERPIVKYFEGREGAVSALEEFFGTDEKGGDAYFFYSRDLLDEIFTKDEKDRYVKIRLQKNIHSKSIYTYKSGSLENVDNADRIKIDADKYPVTCDIAIYKDKVRITTLGDKIVSISIRSKDIADTFVSLFKLVHDKSKGA</sequence>
<reference evidence="2 3" key="1">
    <citation type="journal article" date="2015" name="Nature">
        <title>rRNA introns, odd ribosomes, and small enigmatic genomes across a large radiation of phyla.</title>
        <authorList>
            <person name="Brown C.T."/>
            <person name="Hug L.A."/>
            <person name="Thomas B.C."/>
            <person name="Sharon I."/>
            <person name="Castelle C.J."/>
            <person name="Singh A."/>
            <person name="Wilkins M.J."/>
            <person name="Williams K.H."/>
            <person name="Banfield J.F."/>
        </authorList>
    </citation>
    <scope>NUCLEOTIDE SEQUENCE [LARGE SCALE GENOMIC DNA]</scope>
</reference>
<organism evidence="2 3">
    <name type="scientific">Candidatus Azambacteria bacterium GW2011_GWA2_42_9</name>
    <dbReference type="NCBI Taxonomy" id="1618613"/>
    <lineage>
        <taxon>Bacteria</taxon>
        <taxon>Candidatus Azamiibacteriota</taxon>
    </lineage>
</organism>
<dbReference type="InterPro" id="IPR051797">
    <property type="entry name" value="TrmB-like"/>
</dbReference>
<name>A0A0G1DVR1_9BACT</name>
<dbReference type="Gene3D" id="1.10.10.10">
    <property type="entry name" value="Winged helix-like DNA-binding domain superfamily/Winged helix DNA-binding domain"/>
    <property type="match status" value="1"/>
</dbReference>
<dbReference type="AlphaFoldDB" id="A0A0G1DVR1"/>
<evidence type="ECO:0000313" key="3">
    <source>
        <dbReference type="Proteomes" id="UP000034563"/>
    </source>
</evidence>
<dbReference type="CDD" id="cd00090">
    <property type="entry name" value="HTH_ARSR"/>
    <property type="match status" value="1"/>
</dbReference>
<dbReference type="Proteomes" id="UP000034563">
    <property type="component" value="Unassembled WGS sequence"/>
</dbReference>
<evidence type="ECO:0000259" key="1">
    <source>
        <dbReference type="Pfam" id="PF01978"/>
    </source>
</evidence>
<dbReference type="InterPro" id="IPR036388">
    <property type="entry name" value="WH-like_DNA-bd_sf"/>
</dbReference>
<dbReference type="InterPro" id="IPR002831">
    <property type="entry name" value="Tscrpt_reg_TrmB_N"/>
</dbReference>
<dbReference type="EMBL" id="LCEQ01000025">
    <property type="protein sequence ID" value="KKS74896.1"/>
    <property type="molecule type" value="Genomic_DNA"/>
</dbReference>
<accession>A0A0G1DVR1</accession>
<evidence type="ECO:0000313" key="2">
    <source>
        <dbReference type="EMBL" id="KKS74896.1"/>
    </source>
</evidence>
<gene>
    <name evidence="2" type="ORF">UV48_C0025G0004</name>
</gene>
<dbReference type="PANTHER" id="PTHR34293:SF1">
    <property type="entry name" value="HTH-TYPE TRANSCRIPTIONAL REGULATOR TRMBL2"/>
    <property type="match status" value="1"/>
</dbReference>
<feature type="domain" description="Transcription regulator TrmB N-terminal" evidence="1">
    <location>
        <begin position="23"/>
        <end position="91"/>
    </location>
</feature>
<dbReference type="InterPro" id="IPR036390">
    <property type="entry name" value="WH_DNA-bd_sf"/>
</dbReference>
<comment type="caution">
    <text evidence="2">The sequence shown here is derived from an EMBL/GenBank/DDBJ whole genome shotgun (WGS) entry which is preliminary data.</text>
</comment>
<dbReference type="SUPFAM" id="SSF46785">
    <property type="entry name" value="Winged helix' DNA-binding domain"/>
    <property type="match status" value="1"/>
</dbReference>
<dbReference type="Pfam" id="PF01978">
    <property type="entry name" value="TrmB"/>
    <property type="match status" value="1"/>
</dbReference>
<proteinExistence type="predicted"/>
<dbReference type="PANTHER" id="PTHR34293">
    <property type="entry name" value="HTH-TYPE TRANSCRIPTIONAL REGULATOR TRMBL2"/>
    <property type="match status" value="1"/>
</dbReference>
<dbReference type="InterPro" id="IPR011991">
    <property type="entry name" value="ArsR-like_HTH"/>
</dbReference>
<protein>
    <submittedName>
        <fullName evidence="2">Transcriptional regulator, TrmB</fullName>
    </submittedName>
</protein>